<evidence type="ECO:0000313" key="11">
    <source>
        <dbReference type="EMBL" id="XDS46310.1"/>
    </source>
</evidence>
<sequence>MNAESMLAFILMALCGGVGAVCRFLVDSAVNKRNRLGFPFGTIVVNVTACLLLGLLTGWVASWHSVDAQNVRFILGTGLLGGYSTFSTASVEGYRLIQHHHYLRAIIHTGGMLVVSLGAGMLGVLIASA</sequence>
<dbReference type="KEGG" id="bfk:QN062_06960"/>
<feature type="binding site" evidence="10">
    <location>
        <position position="81"/>
    </location>
    <ligand>
        <name>Na(+)</name>
        <dbReference type="ChEBI" id="CHEBI:29101"/>
        <note>structural</note>
    </ligand>
</feature>
<dbReference type="HAMAP" id="MF_00454">
    <property type="entry name" value="FluC"/>
    <property type="match status" value="1"/>
</dbReference>
<keyword evidence="4 10" id="KW-1133">Transmembrane helix</keyword>
<evidence type="ECO:0000256" key="3">
    <source>
        <dbReference type="ARBA" id="ARBA00022692"/>
    </source>
</evidence>
<dbReference type="GO" id="GO:0062054">
    <property type="term" value="F:fluoride channel activity"/>
    <property type="evidence" value="ECO:0007669"/>
    <property type="project" value="UniProtKB-UniRule"/>
</dbReference>
<accession>A0AB39UC28</accession>
<proteinExistence type="inferred from homology"/>
<evidence type="ECO:0000256" key="4">
    <source>
        <dbReference type="ARBA" id="ARBA00022989"/>
    </source>
</evidence>
<dbReference type="RefSeq" id="WP_369341107.1">
    <property type="nucleotide sequence ID" value="NZ_CP129675.1"/>
</dbReference>
<organism evidence="11">
    <name type="scientific">Bifidobacterium fermentum</name>
    <dbReference type="NCBI Taxonomy" id="3059035"/>
    <lineage>
        <taxon>Bacteria</taxon>
        <taxon>Bacillati</taxon>
        <taxon>Actinomycetota</taxon>
        <taxon>Actinomycetes</taxon>
        <taxon>Bifidobacteriales</taxon>
        <taxon>Bifidobacteriaceae</taxon>
        <taxon>Bifidobacterium</taxon>
    </lineage>
</organism>
<dbReference type="GO" id="GO:0005886">
    <property type="term" value="C:plasma membrane"/>
    <property type="evidence" value="ECO:0007669"/>
    <property type="project" value="UniProtKB-SubCell"/>
</dbReference>
<comment type="activity regulation">
    <text evidence="10">Na(+) is not transported, but it plays an essential structural role and its presence is essential for fluoride channel function.</text>
</comment>
<protein>
    <recommendedName>
        <fullName evidence="10">Fluoride-specific ion channel FluC</fullName>
    </recommendedName>
</protein>
<comment type="subcellular location">
    <subcellularLocation>
        <location evidence="1 10">Cell membrane</location>
        <topology evidence="1 10">Multi-pass membrane protein</topology>
    </subcellularLocation>
</comment>
<dbReference type="PANTHER" id="PTHR28259">
    <property type="entry name" value="FLUORIDE EXPORT PROTEIN 1-RELATED"/>
    <property type="match status" value="1"/>
</dbReference>
<evidence type="ECO:0000256" key="2">
    <source>
        <dbReference type="ARBA" id="ARBA00022475"/>
    </source>
</evidence>
<feature type="transmembrane region" description="Helical" evidence="10">
    <location>
        <begin position="38"/>
        <end position="61"/>
    </location>
</feature>
<keyword evidence="10" id="KW-0813">Transport</keyword>
<feature type="transmembrane region" description="Helical" evidence="10">
    <location>
        <begin position="6"/>
        <end position="26"/>
    </location>
</feature>
<keyword evidence="5 10" id="KW-0472">Membrane</keyword>
<comment type="similarity">
    <text evidence="7 10">Belongs to the fluoride channel Fluc/FEX (TC 1.A.43) family.</text>
</comment>
<keyword evidence="10" id="KW-0479">Metal-binding</keyword>
<evidence type="ECO:0000313" key="13">
    <source>
        <dbReference type="EMBL" id="XDS50135.1"/>
    </source>
</evidence>
<dbReference type="Pfam" id="PF02537">
    <property type="entry name" value="CRCB"/>
    <property type="match status" value="1"/>
</dbReference>
<evidence type="ECO:0000256" key="8">
    <source>
        <dbReference type="ARBA" id="ARBA00035585"/>
    </source>
</evidence>
<reference evidence="11" key="1">
    <citation type="submission" date="2023-07" db="EMBL/GenBank/DDBJ databases">
        <title>Bifidobacterium aquikefiriaerophilum sp. nov. and Bifidobacterium eccum sp. nov., isolated from water kefir.</title>
        <authorList>
            <person name="Breselge S."/>
            <person name="Bellassi P."/>
            <person name="Barcenilla C."/>
            <person name="Alvarez-Ordonez A."/>
            <person name="Morelli L."/>
            <person name="Cotter P.D."/>
        </authorList>
    </citation>
    <scope>NUCLEOTIDE SEQUENCE</scope>
    <source>
        <strain evidence="13">WK012_4_13</strain>
        <strain evidence="12">WK013_4_14</strain>
        <strain evidence="11">WK048_4_13</strain>
    </source>
</reference>
<dbReference type="EMBL" id="CP129682">
    <property type="protein sequence ID" value="XDS48911.1"/>
    <property type="molecule type" value="Genomic_DNA"/>
</dbReference>
<keyword evidence="6 10" id="KW-0407">Ion channel</keyword>
<name>A0AB39UC28_9BIFI</name>
<dbReference type="GO" id="GO:0046872">
    <property type="term" value="F:metal ion binding"/>
    <property type="evidence" value="ECO:0007669"/>
    <property type="project" value="UniProtKB-KW"/>
</dbReference>
<keyword evidence="10" id="KW-0915">Sodium</keyword>
<keyword evidence="3 10" id="KW-0812">Transmembrane</keyword>
<comment type="function">
    <text evidence="9 10">Fluoride-specific ion channel. Important for reducing fluoride concentration in the cell, thus reducing its toxicity.</text>
</comment>
<keyword evidence="2 10" id="KW-1003">Cell membrane</keyword>
<feature type="binding site" evidence="10">
    <location>
        <position position="84"/>
    </location>
    <ligand>
        <name>Na(+)</name>
        <dbReference type="ChEBI" id="CHEBI:29101"/>
        <note>structural</note>
    </ligand>
</feature>
<evidence type="ECO:0000256" key="1">
    <source>
        <dbReference type="ARBA" id="ARBA00004651"/>
    </source>
</evidence>
<dbReference type="EMBL" id="CP129683">
    <property type="protein sequence ID" value="XDS50135.1"/>
    <property type="molecule type" value="Genomic_DNA"/>
</dbReference>
<evidence type="ECO:0000256" key="7">
    <source>
        <dbReference type="ARBA" id="ARBA00035120"/>
    </source>
</evidence>
<evidence type="ECO:0000256" key="5">
    <source>
        <dbReference type="ARBA" id="ARBA00023136"/>
    </source>
</evidence>
<evidence type="ECO:0000313" key="12">
    <source>
        <dbReference type="EMBL" id="XDS48911.1"/>
    </source>
</evidence>
<dbReference type="PANTHER" id="PTHR28259:SF1">
    <property type="entry name" value="FLUORIDE EXPORT PROTEIN 1-RELATED"/>
    <property type="match status" value="1"/>
</dbReference>
<evidence type="ECO:0000256" key="9">
    <source>
        <dbReference type="ARBA" id="ARBA00049940"/>
    </source>
</evidence>
<feature type="transmembrane region" description="Helical" evidence="10">
    <location>
        <begin position="73"/>
        <end position="94"/>
    </location>
</feature>
<feature type="transmembrane region" description="Helical" evidence="10">
    <location>
        <begin position="106"/>
        <end position="127"/>
    </location>
</feature>
<dbReference type="InterPro" id="IPR003691">
    <property type="entry name" value="FluC"/>
</dbReference>
<evidence type="ECO:0000256" key="6">
    <source>
        <dbReference type="ARBA" id="ARBA00023303"/>
    </source>
</evidence>
<evidence type="ECO:0000256" key="10">
    <source>
        <dbReference type="HAMAP-Rule" id="MF_00454"/>
    </source>
</evidence>
<dbReference type="AlphaFoldDB" id="A0AB39UC28"/>
<gene>
    <name evidence="10" type="primary">fluC</name>
    <name evidence="10" type="synonym">crcB</name>
    <name evidence="13" type="ORF">QN062_06960</name>
    <name evidence="12" type="ORF">QN216_01165</name>
    <name evidence="11" type="ORF">QN217_09290</name>
</gene>
<dbReference type="EMBL" id="CP129675">
    <property type="protein sequence ID" value="XDS46310.1"/>
    <property type="molecule type" value="Genomic_DNA"/>
</dbReference>
<keyword evidence="10" id="KW-0406">Ion transport</keyword>
<dbReference type="GO" id="GO:0140114">
    <property type="term" value="P:cellular detoxification of fluoride"/>
    <property type="evidence" value="ECO:0007669"/>
    <property type="project" value="UniProtKB-UniRule"/>
</dbReference>
<comment type="catalytic activity">
    <reaction evidence="8">
        <text>fluoride(in) = fluoride(out)</text>
        <dbReference type="Rhea" id="RHEA:76159"/>
        <dbReference type="ChEBI" id="CHEBI:17051"/>
    </reaction>
    <physiologicalReaction direction="left-to-right" evidence="8">
        <dbReference type="Rhea" id="RHEA:76160"/>
    </physiologicalReaction>
</comment>